<dbReference type="InterPro" id="IPR036179">
    <property type="entry name" value="Ig-like_dom_sf"/>
</dbReference>
<dbReference type="InterPro" id="IPR007110">
    <property type="entry name" value="Ig-like_dom"/>
</dbReference>
<dbReference type="SMART" id="SM00408">
    <property type="entry name" value="IGc2"/>
    <property type="match status" value="1"/>
</dbReference>
<dbReference type="SMART" id="SM00409">
    <property type="entry name" value="IG"/>
    <property type="match status" value="2"/>
</dbReference>
<dbReference type="OrthoDB" id="6370831at2759"/>
<keyword evidence="7" id="KW-0325">Glycoprotein</keyword>
<feature type="domain" description="Ig-like" evidence="10">
    <location>
        <begin position="146"/>
        <end position="260"/>
    </location>
</feature>
<dbReference type="OMA" id="HETGDTH"/>
<proteinExistence type="predicted"/>
<evidence type="ECO:0000256" key="9">
    <source>
        <dbReference type="SAM" id="SignalP"/>
    </source>
</evidence>
<accession>A0A3B4CU40</accession>
<reference evidence="11 12" key="1">
    <citation type="submission" date="2020-10" db="EMBL/GenBank/DDBJ databases">
        <title>Pygocentrus nattereri (red-bellied piranha) genome, fPygNat1, primary haplotype.</title>
        <authorList>
            <person name="Myers G."/>
            <person name="Meyer A."/>
            <person name="Karagic N."/>
            <person name="Pippel M."/>
            <person name="Winkler S."/>
            <person name="Tracey A."/>
            <person name="Wood J."/>
            <person name="Formenti G."/>
            <person name="Howe K."/>
            <person name="Fedrigo O."/>
            <person name="Jarvis E.D."/>
        </authorList>
    </citation>
    <scope>NUCLEOTIDE SEQUENCE [LARGE SCALE GENOMIC DNA]</scope>
</reference>
<dbReference type="InterPro" id="IPR003598">
    <property type="entry name" value="Ig_sub2"/>
</dbReference>
<evidence type="ECO:0000313" key="11">
    <source>
        <dbReference type="Ensembl" id="ENSPNAP00000014261.1"/>
    </source>
</evidence>
<keyword evidence="4" id="KW-0391">Immunity</keyword>
<keyword evidence="2" id="KW-1003">Cell membrane</keyword>
<keyword evidence="6" id="KW-1015">Disulfide bond</keyword>
<comment type="subcellular location">
    <subcellularLocation>
        <location evidence="1">Cell membrane</location>
    </subcellularLocation>
</comment>
<evidence type="ECO:0000256" key="3">
    <source>
        <dbReference type="ARBA" id="ARBA00022729"/>
    </source>
</evidence>
<keyword evidence="3 9" id="KW-0732">Signal</keyword>
<dbReference type="Ensembl" id="ENSPNAT00000022088.2">
    <property type="protein sequence ID" value="ENSPNAP00000014261.1"/>
    <property type="gene ID" value="ENSPNAG00000020156.2"/>
</dbReference>
<keyword evidence="5 8" id="KW-0472">Membrane</keyword>
<dbReference type="SMART" id="SM00406">
    <property type="entry name" value="IGv"/>
    <property type="match status" value="2"/>
</dbReference>
<evidence type="ECO:0000256" key="1">
    <source>
        <dbReference type="ARBA" id="ARBA00004236"/>
    </source>
</evidence>
<dbReference type="Pfam" id="PF07686">
    <property type="entry name" value="V-set"/>
    <property type="match status" value="2"/>
</dbReference>
<evidence type="ECO:0000256" key="2">
    <source>
        <dbReference type="ARBA" id="ARBA00022475"/>
    </source>
</evidence>
<evidence type="ECO:0000313" key="12">
    <source>
        <dbReference type="Proteomes" id="UP001501920"/>
    </source>
</evidence>
<keyword evidence="12" id="KW-1185">Reference proteome</keyword>
<evidence type="ECO:0000256" key="4">
    <source>
        <dbReference type="ARBA" id="ARBA00022859"/>
    </source>
</evidence>
<dbReference type="GO" id="GO:0005886">
    <property type="term" value="C:plasma membrane"/>
    <property type="evidence" value="ECO:0007669"/>
    <property type="project" value="UniProtKB-SubCell"/>
</dbReference>
<dbReference type="InterPro" id="IPR003599">
    <property type="entry name" value="Ig_sub"/>
</dbReference>
<dbReference type="AlphaFoldDB" id="A0A3B4CU40"/>
<dbReference type="InterPro" id="IPR013106">
    <property type="entry name" value="Ig_V-set"/>
</dbReference>
<evidence type="ECO:0000256" key="8">
    <source>
        <dbReference type="SAM" id="Phobius"/>
    </source>
</evidence>
<dbReference type="PANTHER" id="PTHR19433:SF133">
    <property type="entry name" value="IMMUNE-TYPE RECEPTOR 5 PRECURSOR-RELATED"/>
    <property type="match status" value="1"/>
</dbReference>
<evidence type="ECO:0000256" key="6">
    <source>
        <dbReference type="ARBA" id="ARBA00023157"/>
    </source>
</evidence>
<dbReference type="SUPFAM" id="SSF48726">
    <property type="entry name" value="Immunoglobulin"/>
    <property type="match status" value="2"/>
</dbReference>
<feature type="transmembrane region" description="Helical" evidence="8">
    <location>
        <begin position="269"/>
        <end position="293"/>
    </location>
</feature>
<dbReference type="CDD" id="cd00099">
    <property type="entry name" value="IgV"/>
    <property type="match status" value="2"/>
</dbReference>
<sequence length="363" mass="40509">MITVILTFMLSLGPGITAYVSVIQSETLKTFIPGNDINLHCKIEEFHENYFSWFKQSLGQAPTCILTLYADSSPVRHGDFTHDERFTAEKKGTRFTLTIRNIREADSGIYYCAARDYDLVFFSNGVFLKYEGPNIKSFNYQINKIPSMDQTEDSPKLKEAVYPGDSVTLQCSVLTESCSGDHSVYWFRHGSGESHPGIIYTHGNRSDECEKSSETDSPTQSCVYKLPKRNLSLSDAGTYYCAVAACGQILFGNGSRLEITDPNSETAQMYWNLIALAASNVLCVIIIVVLLCARTKKRNISTSGQPERLHSTSAPFPSAVNEADERKELSYAAIHFPARKSKRRETQEETCTNVIYSSVHGLS</sequence>
<dbReference type="Proteomes" id="UP001501920">
    <property type="component" value="Chromosome 2"/>
</dbReference>
<evidence type="ECO:0000256" key="5">
    <source>
        <dbReference type="ARBA" id="ARBA00023136"/>
    </source>
</evidence>
<dbReference type="PANTHER" id="PTHR19433">
    <property type="entry name" value="T-CELL RECEPTOR ALPHA CHAIN V REGION-RELATED"/>
    <property type="match status" value="1"/>
</dbReference>
<dbReference type="GeneTree" id="ENSGT00940000162676"/>
<reference evidence="11" key="3">
    <citation type="submission" date="2025-09" db="UniProtKB">
        <authorList>
            <consortium name="Ensembl"/>
        </authorList>
    </citation>
    <scope>IDENTIFICATION</scope>
</reference>
<dbReference type="PROSITE" id="PS50835">
    <property type="entry name" value="IG_LIKE"/>
    <property type="match status" value="2"/>
</dbReference>
<evidence type="ECO:0000256" key="7">
    <source>
        <dbReference type="ARBA" id="ARBA00023180"/>
    </source>
</evidence>
<feature type="signal peptide" evidence="9">
    <location>
        <begin position="1"/>
        <end position="18"/>
    </location>
</feature>
<dbReference type="InterPro" id="IPR052051">
    <property type="entry name" value="TCR_complex_component"/>
</dbReference>
<name>A0A3B4CU40_PYGNA</name>
<dbReference type="InterPro" id="IPR013783">
    <property type="entry name" value="Ig-like_fold"/>
</dbReference>
<feature type="chain" id="PRO_5017379996" description="Ig-like domain-containing protein" evidence="9">
    <location>
        <begin position="19"/>
        <end position="363"/>
    </location>
</feature>
<dbReference type="RefSeq" id="XP_017567886.1">
    <property type="nucleotide sequence ID" value="XM_017712397.2"/>
</dbReference>
<reference evidence="11" key="2">
    <citation type="submission" date="2025-08" db="UniProtKB">
        <authorList>
            <consortium name="Ensembl"/>
        </authorList>
    </citation>
    <scope>IDENTIFICATION</scope>
</reference>
<organism evidence="11 12">
    <name type="scientific">Pygocentrus nattereri</name>
    <name type="common">Red-bellied piranha</name>
    <dbReference type="NCBI Taxonomy" id="42514"/>
    <lineage>
        <taxon>Eukaryota</taxon>
        <taxon>Metazoa</taxon>
        <taxon>Chordata</taxon>
        <taxon>Craniata</taxon>
        <taxon>Vertebrata</taxon>
        <taxon>Euteleostomi</taxon>
        <taxon>Actinopterygii</taxon>
        <taxon>Neopterygii</taxon>
        <taxon>Teleostei</taxon>
        <taxon>Ostariophysi</taxon>
        <taxon>Characiformes</taxon>
        <taxon>Characoidei</taxon>
        <taxon>Pygocentrus</taxon>
    </lineage>
</organism>
<dbReference type="Gene3D" id="2.60.40.10">
    <property type="entry name" value="Immunoglobulins"/>
    <property type="match status" value="2"/>
</dbReference>
<keyword evidence="8" id="KW-0812">Transmembrane</keyword>
<dbReference type="GO" id="GO:0009617">
    <property type="term" value="P:response to bacterium"/>
    <property type="evidence" value="ECO:0007669"/>
    <property type="project" value="TreeGrafter"/>
</dbReference>
<dbReference type="GeneID" id="108436118"/>
<dbReference type="GO" id="GO:0002376">
    <property type="term" value="P:immune system process"/>
    <property type="evidence" value="ECO:0007669"/>
    <property type="project" value="UniProtKB-KW"/>
</dbReference>
<feature type="domain" description="Ig-like" evidence="10">
    <location>
        <begin position="14"/>
        <end position="116"/>
    </location>
</feature>
<evidence type="ECO:0000259" key="10">
    <source>
        <dbReference type="PROSITE" id="PS50835"/>
    </source>
</evidence>
<protein>
    <recommendedName>
        <fullName evidence="10">Ig-like domain-containing protein</fullName>
    </recommendedName>
</protein>
<keyword evidence="8" id="KW-1133">Transmembrane helix</keyword>